<keyword evidence="5 9" id="KW-0812">Transmembrane</keyword>
<dbReference type="GO" id="GO:0015740">
    <property type="term" value="P:C4-dicarboxylate transport"/>
    <property type="evidence" value="ECO:0007669"/>
    <property type="project" value="TreeGrafter"/>
</dbReference>
<reference evidence="11" key="1">
    <citation type="submission" date="2019-11" db="EMBL/GenBank/DDBJ databases">
        <authorList>
            <person name="Feng L."/>
        </authorList>
    </citation>
    <scope>NUCLEOTIDE SEQUENCE</scope>
    <source>
        <strain evidence="11">CbolteaeLFYP116</strain>
    </source>
</reference>
<dbReference type="AlphaFoldDB" id="A0A6N2WDP7"/>
<evidence type="ECO:0000256" key="6">
    <source>
        <dbReference type="ARBA" id="ARBA00022989"/>
    </source>
</evidence>
<feature type="transmembrane region" description="Helical" evidence="9">
    <location>
        <begin position="48"/>
        <end position="65"/>
    </location>
</feature>
<feature type="transmembrane region" description="Helical" evidence="9">
    <location>
        <begin position="126"/>
        <end position="144"/>
    </location>
</feature>
<proteinExistence type="inferred from homology"/>
<feature type="domain" description="Tripartite ATP-independent periplasmic transporters DctQ component" evidence="10">
    <location>
        <begin position="24"/>
        <end position="147"/>
    </location>
</feature>
<evidence type="ECO:0000256" key="4">
    <source>
        <dbReference type="ARBA" id="ARBA00022519"/>
    </source>
</evidence>
<organism evidence="11">
    <name type="scientific">Enterocloster bolteae</name>
    <dbReference type="NCBI Taxonomy" id="208479"/>
    <lineage>
        <taxon>Bacteria</taxon>
        <taxon>Bacillati</taxon>
        <taxon>Bacillota</taxon>
        <taxon>Clostridia</taxon>
        <taxon>Lachnospirales</taxon>
        <taxon>Lachnospiraceae</taxon>
        <taxon>Enterocloster</taxon>
    </lineage>
</organism>
<dbReference type="PANTHER" id="PTHR35011">
    <property type="entry name" value="2,3-DIKETO-L-GULONATE TRAP TRANSPORTER SMALL PERMEASE PROTEIN YIAM"/>
    <property type="match status" value="1"/>
</dbReference>
<comment type="subcellular location">
    <subcellularLocation>
        <location evidence="1">Cell inner membrane</location>
        <topology evidence="1">Multi-pass membrane protein</topology>
    </subcellularLocation>
</comment>
<dbReference type="GeneID" id="23111105"/>
<evidence type="ECO:0000259" key="10">
    <source>
        <dbReference type="Pfam" id="PF04290"/>
    </source>
</evidence>
<dbReference type="GO" id="GO:0022857">
    <property type="term" value="F:transmembrane transporter activity"/>
    <property type="evidence" value="ECO:0007669"/>
    <property type="project" value="TreeGrafter"/>
</dbReference>
<dbReference type="InterPro" id="IPR007387">
    <property type="entry name" value="TRAP_DctQ"/>
</dbReference>
<dbReference type="Pfam" id="PF04290">
    <property type="entry name" value="DctQ"/>
    <property type="match status" value="1"/>
</dbReference>
<name>A0A6N2WDP7_9FIRM</name>
<comment type="similarity">
    <text evidence="8">Belongs to the TRAP transporter small permease family.</text>
</comment>
<protein>
    <submittedName>
        <fullName evidence="11">2,3-diketo-L-gulonate TRAP transporter small permease protein YiaM</fullName>
    </submittedName>
</protein>
<accession>A0A6N2WDP7</accession>
<keyword evidence="2" id="KW-0813">Transport</keyword>
<dbReference type="EMBL" id="CACRTF010000016">
    <property type="protein sequence ID" value="VYT40834.1"/>
    <property type="molecule type" value="Genomic_DNA"/>
</dbReference>
<gene>
    <name evidence="11" type="primary">yiaM_5</name>
    <name evidence="11" type="ORF">CBLFYP116_03538</name>
</gene>
<evidence type="ECO:0000313" key="11">
    <source>
        <dbReference type="EMBL" id="VYT40834.1"/>
    </source>
</evidence>
<evidence type="ECO:0000256" key="9">
    <source>
        <dbReference type="SAM" id="Phobius"/>
    </source>
</evidence>
<dbReference type="InterPro" id="IPR055348">
    <property type="entry name" value="DctQ"/>
</dbReference>
<feature type="transmembrane region" description="Helical" evidence="9">
    <location>
        <begin position="12"/>
        <end position="33"/>
    </location>
</feature>
<dbReference type="PANTHER" id="PTHR35011:SF2">
    <property type="entry name" value="2,3-DIKETO-L-GULONATE TRAP TRANSPORTER SMALL PERMEASE PROTEIN YIAM"/>
    <property type="match status" value="1"/>
</dbReference>
<evidence type="ECO:0000256" key="2">
    <source>
        <dbReference type="ARBA" id="ARBA00022448"/>
    </source>
</evidence>
<keyword evidence="7 9" id="KW-0472">Membrane</keyword>
<feature type="transmembrane region" description="Helical" evidence="9">
    <location>
        <begin position="86"/>
        <end position="106"/>
    </location>
</feature>
<dbReference type="RefSeq" id="WP_002573686.1">
    <property type="nucleotide sequence ID" value="NZ_BAABZS010000001.1"/>
</dbReference>
<evidence type="ECO:0000256" key="7">
    <source>
        <dbReference type="ARBA" id="ARBA00023136"/>
    </source>
</evidence>
<dbReference type="GO" id="GO:0005886">
    <property type="term" value="C:plasma membrane"/>
    <property type="evidence" value="ECO:0007669"/>
    <property type="project" value="UniProtKB-SubCell"/>
</dbReference>
<sequence>MLDKIYRLLCKIQDAVISVILTVMVGVVVLATVCRYFQIAVLSWPDELTRYLLIWLVFIGCGAASKNDAHFKITFLVDKAPYGFKLFMMAVRIVATNLLYLLLMYFSADLIGKLVKMGQVSPALHLPMWFMYLSVPVGCGLMLMQGVIKDCMTIVYIVRKHGKGES</sequence>
<evidence type="ECO:0000256" key="5">
    <source>
        <dbReference type="ARBA" id="ARBA00022692"/>
    </source>
</evidence>
<keyword evidence="6 9" id="KW-1133">Transmembrane helix</keyword>
<keyword evidence="3" id="KW-1003">Cell membrane</keyword>
<evidence type="ECO:0000256" key="8">
    <source>
        <dbReference type="ARBA" id="ARBA00038436"/>
    </source>
</evidence>
<keyword evidence="4" id="KW-0997">Cell inner membrane</keyword>
<evidence type="ECO:0000256" key="1">
    <source>
        <dbReference type="ARBA" id="ARBA00004429"/>
    </source>
</evidence>
<evidence type="ECO:0000256" key="3">
    <source>
        <dbReference type="ARBA" id="ARBA00022475"/>
    </source>
</evidence>